<evidence type="ECO:0000313" key="2">
    <source>
        <dbReference type="Proteomes" id="UP001075354"/>
    </source>
</evidence>
<protein>
    <submittedName>
        <fullName evidence="1">Uncharacterized protein</fullName>
    </submittedName>
</protein>
<accession>A0AAV7XDG0</accession>
<dbReference type="AlphaFoldDB" id="A0AAV7XDG0"/>
<reference evidence="1" key="1">
    <citation type="submission" date="2022-12" db="EMBL/GenBank/DDBJ databases">
        <title>Chromosome-level genome assembly of the bean flower thrips Megalurothrips usitatus.</title>
        <authorList>
            <person name="Ma L."/>
            <person name="Liu Q."/>
            <person name="Li H."/>
            <person name="Cai W."/>
        </authorList>
    </citation>
    <scope>NUCLEOTIDE SEQUENCE</scope>
    <source>
        <strain evidence="1">Cailab_2022a</strain>
    </source>
</reference>
<comment type="caution">
    <text evidence="1">The sequence shown here is derived from an EMBL/GenBank/DDBJ whole genome shotgun (WGS) entry which is preliminary data.</text>
</comment>
<keyword evidence="2" id="KW-1185">Reference proteome</keyword>
<gene>
    <name evidence="1" type="ORF">ONE63_001686</name>
</gene>
<name>A0AAV7XDG0_9NEOP</name>
<organism evidence="1 2">
    <name type="scientific">Megalurothrips usitatus</name>
    <name type="common">bean blossom thrips</name>
    <dbReference type="NCBI Taxonomy" id="439358"/>
    <lineage>
        <taxon>Eukaryota</taxon>
        <taxon>Metazoa</taxon>
        <taxon>Ecdysozoa</taxon>
        <taxon>Arthropoda</taxon>
        <taxon>Hexapoda</taxon>
        <taxon>Insecta</taxon>
        <taxon>Pterygota</taxon>
        <taxon>Neoptera</taxon>
        <taxon>Paraneoptera</taxon>
        <taxon>Thysanoptera</taxon>
        <taxon>Terebrantia</taxon>
        <taxon>Thripoidea</taxon>
        <taxon>Thripidae</taxon>
        <taxon>Megalurothrips</taxon>
    </lineage>
</organism>
<dbReference type="EMBL" id="JAPTSV010000011">
    <property type="protein sequence ID" value="KAJ1522496.1"/>
    <property type="molecule type" value="Genomic_DNA"/>
</dbReference>
<proteinExistence type="predicted"/>
<sequence length="79" mass="8544">MPVCLDLSGNVLQPLGTGQLGLVIFSPTPSHVIHSGAMVHVVPVKCGQTYRVNRGCGAELFGRTLRKHKRDILEIFCCA</sequence>
<dbReference type="Proteomes" id="UP001075354">
    <property type="component" value="Chromosome 11"/>
</dbReference>
<evidence type="ECO:0000313" key="1">
    <source>
        <dbReference type="EMBL" id="KAJ1522496.1"/>
    </source>
</evidence>